<dbReference type="Gene3D" id="3.30.430.20">
    <property type="entry name" value="Gnk2 domain, C-X8-C-X2-C motif"/>
    <property type="match status" value="1"/>
</dbReference>
<evidence type="ECO:0000259" key="10">
    <source>
        <dbReference type="PROSITE" id="PS51473"/>
    </source>
</evidence>
<protein>
    <recommendedName>
        <fullName evidence="10">Gnk2-homologous domain-containing protein</fullName>
    </recommendedName>
</protein>
<dbReference type="AlphaFoldDB" id="K7LRB5"/>
<dbReference type="PROSITE" id="PS51473">
    <property type="entry name" value="GNK2"/>
    <property type="match status" value="1"/>
</dbReference>
<dbReference type="InParanoid" id="K7LRB5"/>
<comment type="subcellular location">
    <subcellularLocation>
        <location evidence="7">Cell junction</location>
        <location evidence="7">Plasmodesma</location>
    </subcellularLocation>
    <subcellularLocation>
        <location evidence="1">Cell membrane</location>
        <topology evidence="1">Single-pass type I membrane protein</topology>
    </subcellularLocation>
</comment>
<keyword evidence="2" id="KW-0945">Host-virus interaction</keyword>
<accession>K7LRB5</accession>
<dbReference type="HOGENOM" id="CLU_1039806_0_0_1"/>
<dbReference type="InterPro" id="IPR038408">
    <property type="entry name" value="GNK2_sf"/>
</dbReference>
<dbReference type="CDD" id="cd23509">
    <property type="entry name" value="Gnk2-like"/>
    <property type="match status" value="1"/>
</dbReference>
<dbReference type="Gramene" id="KRH30762">
    <property type="protein sequence ID" value="KRH30762"/>
    <property type="gene ID" value="GLYMA_11G205500"/>
</dbReference>
<evidence type="ECO:0000256" key="7">
    <source>
        <dbReference type="ARBA" id="ARBA00024184"/>
    </source>
</evidence>
<evidence type="ECO:0000256" key="5">
    <source>
        <dbReference type="ARBA" id="ARBA00022949"/>
    </source>
</evidence>
<feature type="domain" description="Gnk2-homologous" evidence="10">
    <location>
        <begin position="28"/>
        <end position="133"/>
    </location>
</feature>
<dbReference type="STRING" id="3847.K7LRB5"/>
<evidence type="ECO:0000256" key="2">
    <source>
        <dbReference type="ARBA" id="ARBA00022581"/>
    </source>
</evidence>
<reference evidence="11" key="3">
    <citation type="submission" date="2018-07" db="EMBL/GenBank/DDBJ databases">
        <title>WGS assembly of Glycine max.</title>
        <authorList>
            <person name="Schmutz J."/>
            <person name="Cannon S."/>
            <person name="Schlueter J."/>
            <person name="Ma J."/>
            <person name="Mitros T."/>
            <person name="Nelson W."/>
            <person name="Hyten D."/>
            <person name="Song Q."/>
            <person name="Thelen J."/>
            <person name="Cheng J."/>
            <person name="Xu D."/>
            <person name="Hellsten U."/>
            <person name="May G."/>
            <person name="Yu Y."/>
            <person name="Sakurai T."/>
            <person name="Umezawa T."/>
            <person name="Bhattacharyya M."/>
            <person name="Sandhu D."/>
            <person name="Valliyodan B."/>
            <person name="Lindquist E."/>
            <person name="Peto M."/>
            <person name="Grant D."/>
            <person name="Shu S."/>
            <person name="Goodstein D."/>
            <person name="Barry K."/>
            <person name="Futrell-Griggs M."/>
            <person name="Abernathy B."/>
            <person name="Du J."/>
            <person name="Tian Z."/>
            <person name="Zhu L."/>
            <person name="Gill N."/>
            <person name="Joshi T."/>
            <person name="Libault M."/>
            <person name="Sethuraman A."/>
            <person name="Zhang X."/>
            <person name="Shinozaki K."/>
            <person name="Nguyen H."/>
            <person name="Wing R."/>
            <person name="Cregan P."/>
            <person name="Specht J."/>
            <person name="Grimwood J."/>
            <person name="Rokhsar D."/>
            <person name="Stacey G."/>
            <person name="Shoemaker R."/>
            <person name="Jackson S."/>
        </authorList>
    </citation>
    <scope>NUCLEOTIDE SEQUENCE</scope>
    <source>
        <tissue evidence="11">Callus</tissue>
    </source>
</reference>
<dbReference type="GO" id="GO:0005886">
    <property type="term" value="C:plasma membrane"/>
    <property type="evidence" value="ECO:0007669"/>
    <property type="project" value="UniProtKB-SubCell"/>
</dbReference>
<dbReference type="InterPro" id="IPR051378">
    <property type="entry name" value="Cell2Cell_Antifungal"/>
</dbReference>
<keyword evidence="6" id="KW-1015">Disulfide bond</keyword>
<dbReference type="Pfam" id="PF01657">
    <property type="entry name" value="Stress-antifung"/>
    <property type="match status" value="1"/>
</dbReference>
<organism evidence="12">
    <name type="scientific">Glycine max</name>
    <name type="common">Soybean</name>
    <name type="synonym">Glycine hispida</name>
    <dbReference type="NCBI Taxonomy" id="3847"/>
    <lineage>
        <taxon>Eukaryota</taxon>
        <taxon>Viridiplantae</taxon>
        <taxon>Streptophyta</taxon>
        <taxon>Embryophyta</taxon>
        <taxon>Tracheophyta</taxon>
        <taxon>Spermatophyta</taxon>
        <taxon>Magnoliopsida</taxon>
        <taxon>eudicotyledons</taxon>
        <taxon>Gunneridae</taxon>
        <taxon>Pentapetalae</taxon>
        <taxon>rosids</taxon>
        <taxon>fabids</taxon>
        <taxon>Fabales</taxon>
        <taxon>Fabaceae</taxon>
        <taxon>Papilionoideae</taxon>
        <taxon>50 kb inversion clade</taxon>
        <taxon>NPAAA clade</taxon>
        <taxon>indigoferoid/millettioid clade</taxon>
        <taxon>Phaseoleae</taxon>
        <taxon>Glycine</taxon>
        <taxon>Glycine subgen. Soja</taxon>
    </lineage>
</organism>
<evidence type="ECO:0000256" key="8">
    <source>
        <dbReference type="ARBA" id="ARBA00038393"/>
    </source>
</evidence>
<dbReference type="PaxDb" id="3847-GLYMA11G32214.1"/>
<evidence type="ECO:0000313" key="12">
    <source>
        <dbReference type="EnsemblPlants" id="KRH30762"/>
    </source>
</evidence>
<reference evidence="12" key="2">
    <citation type="submission" date="2018-02" db="UniProtKB">
        <authorList>
            <consortium name="EnsemblPlants"/>
        </authorList>
    </citation>
    <scope>IDENTIFICATION</scope>
    <source>
        <strain evidence="12">Williams 82</strain>
    </source>
</reference>
<feature type="chain" id="PRO_5014581377" description="Gnk2-homologous domain-containing protein" evidence="9">
    <location>
        <begin position="25"/>
        <end position="268"/>
    </location>
</feature>
<sequence>MQFKFVALTFLVFWSRWSFEGAVGDPQLFLLVSECSGFGVPNLSNFYQNLNASFADLRAQVSNNSKHFATAQSVTGTSPVYAMFQCVNYLSITDCATCLAAAAAEIRNCYTGTNNGARVVYDGCFLRNFGSTFPGKVISSFDNDIPASAGTLWSFTTTFGGFVGCLHRRRRYSNGSSNNNAKPRTDPTMIATMGPVEKSFIFGLSLGLVASVLRRCAVDLELFGESGGERLLELIELVDEVEDGGFGAKNLFLLLVQGLALGDGAPLP</sequence>
<proteinExistence type="inferred from homology"/>
<dbReference type="SMR" id="K7LRB5"/>
<dbReference type="PANTHER" id="PTHR32080">
    <property type="entry name" value="ANTIFUNGAL PROTEIN GINKBILOBIN-2-LIKE"/>
    <property type="match status" value="1"/>
</dbReference>
<keyword evidence="13" id="KW-1185">Reference proteome</keyword>
<evidence type="ECO:0000256" key="1">
    <source>
        <dbReference type="ARBA" id="ARBA00004251"/>
    </source>
</evidence>
<keyword evidence="4" id="KW-0677">Repeat</keyword>
<keyword evidence="3 9" id="KW-0732">Signal</keyword>
<evidence type="ECO:0000313" key="13">
    <source>
        <dbReference type="Proteomes" id="UP000008827"/>
    </source>
</evidence>
<comment type="similarity">
    <text evidence="8">Belongs to the cysteine-rich repeat secretory protein family. Plasmodesmata-located proteins (PDLD) subfamily.</text>
</comment>
<name>K7LRB5_SOYBN</name>
<dbReference type="Proteomes" id="UP000008827">
    <property type="component" value="Chromosome 11"/>
</dbReference>
<reference evidence="11 12" key="1">
    <citation type="journal article" date="2010" name="Nature">
        <title>Genome sequence of the palaeopolyploid soybean.</title>
        <authorList>
            <person name="Schmutz J."/>
            <person name="Cannon S.B."/>
            <person name="Schlueter J."/>
            <person name="Ma J."/>
            <person name="Mitros T."/>
            <person name="Nelson W."/>
            <person name="Hyten D.L."/>
            <person name="Song Q."/>
            <person name="Thelen J.J."/>
            <person name="Cheng J."/>
            <person name="Xu D."/>
            <person name="Hellsten U."/>
            <person name="May G.D."/>
            <person name="Yu Y."/>
            <person name="Sakurai T."/>
            <person name="Umezawa T."/>
            <person name="Bhattacharyya M.K."/>
            <person name="Sandhu D."/>
            <person name="Valliyodan B."/>
            <person name="Lindquist E."/>
            <person name="Peto M."/>
            <person name="Grant D."/>
            <person name="Shu S."/>
            <person name="Goodstein D."/>
            <person name="Barry K."/>
            <person name="Futrell-Griggs M."/>
            <person name="Abernathy B."/>
            <person name="Du J."/>
            <person name="Tian Z."/>
            <person name="Zhu L."/>
            <person name="Gill N."/>
            <person name="Joshi T."/>
            <person name="Libault M."/>
            <person name="Sethuraman A."/>
            <person name="Zhang X.-C."/>
            <person name="Shinozaki K."/>
            <person name="Nguyen H.T."/>
            <person name="Wing R.A."/>
            <person name="Cregan P."/>
            <person name="Specht J."/>
            <person name="Grimwood J."/>
            <person name="Rokhsar D."/>
            <person name="Stacey G."/>
            <person name="Shoemaker R.C."/>
            <person name="Jackson S.A."/>
        </authorList>
    </citation>
    <scope>NUCLEOTIDE SEQUENCE [LARGE SCALE GENOMIC DNA]</scope>
    <source>
        <strain evidence="12">cv. Williams 82</strain>
        <tissue evidence="11">Callus</tissue>
    </source>
</reference>
<evidence type="ECO:0000313" key="11">
    <source>
        <dbReference type="EMBL" id="KRH30762.1"/>
    </source>
</evidence>
<gene>
    <name evidence="11" type="ORF">GLYMA_11G205500</name>
</gene>
<evidence type="ECO:0000256" key="3">
    <source>
        <dbReference type="ARBA" id="ARBA00022729"/>
    </source>
</evidence>
<dbReference type="EnsemblPlants" id="KRH30762">
    <property type="protein sequence ID" value="KRH30762"/>
    <property type="gene ID" value="GLYMA_11G205500"/>
</dbReference>
<evidence type="ECO:0000256" key="9">
    <source>
        <dbReference type="SAM" id="SignalP"/>
    </source>
</evidence>
<evidence type="ECO:0000256" key="4">
    <source>
        <dbReference type="ARBA" id="ARBA00022737"/>
    </source>
</evidence>
<dbReference type="EMBL" id="CM000844">
    <property type="protein sequence ID" value="KRH30762.1"/>
    <property type="molecule type" value="Genomic_DNA"/>
</dbReference>
<evidence type="ECO:0000256" key="6">
    <source>
        <dbReference type="ARBA" id="ARBA00023157"/>
    </source>
</evidence>
<keyword evidence="5" id="KW-0965">Cell junction</keyword>
<dbReference type="GO" id="GO:0009506">
    <property type="term" value="C:plasmodesma"/>
    <property type="evidence" value="ECO:0000318"/>
    <property type="project" value="GO_Central"/>
</dbReference>
<dbReference type="InterPro" id="IPR002902">
    <property type="entry name" value="GNK2"/>
</dbReference>
<dbReference type="FunFam" id="3.30.430.20:FF:000014">
    <property type="entry name" value="Cysteine-rich receptor-like protein kinase 2"/>
    <property type="match status" value="1"/>
</dbReference>
<dbReference type="eggNOG" id="ENOG502QWMW">
    <property type="taxonomic scope" value="Eukaryota"/>
</dbReference>
<feature type="signal peptide" evidence="9">
    <location>
        <begin position="1"/>
        <end position="24"/>
    </location>
</feature>
<dbReference type="PANTHER" id="PTHR32080:SF27">
    <property type="entry name" value="OS01G0548750 PROTEIN"/>
    <property type="match status" value="1"/>
</dbReference>